<dbReference type="SUPFAM" id="SSF53383">
    <property type="entry name" value="PLP-dependent transferases"/>
    <property type="match status" value="1"/>
</dbReference>
<reference evidence="8 9" key="1">
    <citation type="journal article" date="2023" name="Plant Dis.">
        <title>First Report of Diplodia intermedia Causing Canker and Dieback Diseases on Apple Trees in Canada.</title>
        <authorList>
            <person name="Ellouze W."/>
            <person name="Ilyukhin E."/>
            <person name="Sulman M."/>
            <person name="Ali S."/>
        </authorList>
    </citation>
    <scope>NUCLEOTIDE SEQUENCE [LARGE SCALE GENOMIC DNA]</scope>
    <source>
        <strain evidence="8 9">M45-28</strain>
    </source>
</reference>
<feature type="domain" description="Aminotransferase class I/classII large" evidence="7">
    <location>
        <begin position="59"/>
        <end position="131"/>
    </location>
</feature>
<gene>
    <name evidence="8" type="ORF">SLS58_005352</name>
</gene>
<dbReference type="InterPro" id="IPR000796">
    <property type="entry name" value="Asp_trans"/>
</dbReference>
<dbReference type="InterPro" id="IPR015424">
    <property type="entry name" value="PyrdxlP-dep_Trfase"/>
</dbReference>
<name>A0ABR3TRD7_9PEZI</name>
<protein>
    <recommendedName>
        <fullName evidence="7">Aminotransferase class I/classII large domain-containing protein</fullName>
    </recommendedName>
</protein>
<evidence type="ECO:0000256" key="3">
    <source>
        <dbReference type="ARBA" id="ARBA00011738"/>
    </source>
</evidence>
<keyword evidence="9" id="KW-1185">Reference proteome</keyword>
<sequence length="131" mass="14549">MSRFQNLEATPPDAAFSIIAAFTADESPGKVDLCPGFYRDGQARPWILPCVAQNVNPDIERRAYPYYAKHTQSVDFDGMVDTLRRDAASGDIVILHGCAHNPTGLDLTEEQWKTVANICKEKGLFPFFDLA</sequence>
<evidence type="ECO:0000313" key="9">
    <source>
        <dbReference type="Proteomes" id="UP001521184"/>
    </source>
</evidence>
<evidence type="ECO:0000256" key="6">
    <source>
        <dbReference type="ARBA" id="ARBA00022898"/>
    </source>
</evidence>
<proteinExistence type="inferred from homology"/>
<comment type="subunit">
    <text evidence="3">Homodimer.</text>
</comment>
<evidence type="ECO:0000256" key="5">
    <source>
        <dbReference type="ARBA" id="ARBA00022679"/>
    </source>
</evidence>
<dbReference type="PRINTS" id="PR00799">
    <property type="entry name" value="TRANSAMINASE"/>
</dbReference>
<evidence type="ECO:0000256" key="4">
    <source>
        <dbReference type="ARBA" id="ARBA00022576"/>
    </source>
</evidence>
<evidence type="ECO:0000313" key="8">
    <source>
        <dbReference type="EMBL" id="KAL1642583.1"/>
    </source>
</evidence>
<keyword evidence="4" id="KW-0032">Aminotransferase</keyword>
<organism evidence="8 9">
    <name type="scientific">Diplodia intermedia</name>
    <dbReference type="NCBI Taxonomy" id="856260"/>
    <lineage>
        <taxon>Eukaryota</taxon>
        <taxon>Fungi</taxon>
        <taxon>Dikarya</taxon>
        <taxon>Ascomycota</taxon>
        <taxon>Pezizomycotina</taxon>
        <taxon>Dothideomycetes</taxon>
        <taxon>Dothideomycetes incertae sedis</taxon>
        <taxon>Botryosphaeriales</taxon>
        <taxon>Botryosphaeriaceae</taxon>
        <taxon>Diplodia</taxon>
    </lineage>
</organism>
<dbReference type="InterPro" id="IPR015422">
    <property type="entry name" value="PyrdxlP-dep_Trfase_small"/>
</dbReference>
<comment type="similarity">
    <text evidence="2">Belongs to the class-I pyridoxal-phosphate-dependent aminotransferase family.</text>
</comment>
<dbReference type="Gene3D" id="3.90.1150.10">
    <property type="entry name" value="Aspartate Aminotransferase, domain 1"/>
    <property type="match status" value="1"/>
</dbReference>
<dbReference type="Gene3D" id="3.40.640.10">
    <property type="entry name" value="Type I PLP-dependent aspartate aminotransferase-like (Major domain)"/>
    <property type="match status" value="1"/>
</dbReference>
<dbReference type="PANTHER" id="PTHR11879">
    <property type="entry name" value="ASPARTATE AMINOTRANSFERASE"/>
    <property type="match status" value="1"/>
</dbReference>
<dbReference type="EMBL" id="JAKEKT020000032">
    <property type="protein sequence ID" value="KAL1642583.1"/>
    <property type="molecule type" value="Genomic_DNA"/>
</dbReference>
<dbReference type="Pfam" id="PF00155">
    <property type="entry name" value="Aminotran_1_2"/>
    <property type="match status" value="1"/>
</dbReference>
<dbReference type="Proteomes" id="UP001521184">
    <property type="component" value="Unassembled WGS sequence"/>
</dbReference>
<dbReference type="PANTHER" id="PTHR11879:SF20">
    <property type="entry name" value="ASPARTATE AMINOTRANSFERASE"/>
    <property type="match status" value="1"/>
</dbReference>
<comment type="caution">
    <text evidence="8">The sequence shown here is derived from an EMBL/GenBank/DDBJ whole genome shotgun (WGS) entry which is preliminary data.</text>
</comment>
<accession>A0ABR3TRD7</accession>
<keyword evidence="5" id="KW-0808">Transferase</keyword>
<dbReference type="InterPro" id="IPR015421">
    <property type="entry name" value="PyrdxlP-dep_Trfase_major"/>
</dbReference>
<evidence type="ECO:0000256" key="2">
    <source>
        <dbReference type="ARBA" id="ARBA00007441"/>
    </source>
</evidence>
<keyword evidence="6" id="KW-0663">Pyridoxal phosphate</keyword>
<evidence type="ECO:0000256" key="1">
    <source>
        <dbReference type="ARBA" id="ARBA00001933"/>
    </source>
</evidence>
<comment type="cofactor">
    <cofactor evidence="1">
        <name>pyridoxal 5'-phosphate</name>
        <dbReference type="ChEBI" id="CHEBI:597326"/>
    </cofactor>
</comment>
<evidence type="ECO:0000259" key="7">
    <source>
        <dbReference type="Pfam" id="PF00155"/>
    </source>
</evidence>
<dbReference type="InterPro" id="IPR004839">
    <property type="entry name" value="Aminotransferase_I/II_large"/>
</dbReference>